<dbReference type="Proteomes" id="UP000220691">
    <property type="component" value="Unassembled WGS sequence"/>
</dbReference>
<evidence type="ECO:0000256" key="2">
    <source>
        <dbReference type="SAM" id="SignalP"/>
    </source>
</evidence>
<dbReference type="EMBL" id="NUAN01000342">
    <property type="protein sequence ID" value="PEN77320.1"/>
    <property type="molecule type" value="Genomic_DNA"/>
</dbReference>
<dbReference type="SUPFAM" id="SSF51055">
    <property type="entry name" value="Carbohydrate binding domain"/>
    <property type="match status" value="1"/>
</dbReference>
<organism evidence="3 4">
    <name type="scientific">Bacillus cereus</name>
    <dbReference type="NCBI Taxonomy" id="1396"/>
    <lineage>
        <taxon>Bacteria</taxon>
        <taxon>Bacillati</taxon>
        <taxon>Bacillota</taxon>
        <taxon>Bacilli</taxon>
        <taxon>Bacillales</taxon>
        <taxon>Bacillaceae</taxon>
        <taxon>Bacillus</taxon>
        <taxon>Bacillus cereus group</taxon>
    </lineage>
</organism>
<feature type="region of interest" description="Disordered" evidence="1">
    <location>
        <begin position="70"/>
        <end position="89"/>
    </location>
</feature>
<feature type="chain" id="PRO_5040844742" description="Chitin-binding type-3 domain-containing protein" evidence="2">
    <location>
        <begin position="25"/>
        <end position="89"/>
    </location>
</feature>
<evidence type="ECO:0000313" key="3">
    <source>
        <dbReference type="EMBL" id="PEN77320.1"/>
    </source>
</evidence>
<evidence type="ECO:0008006" key="5">
    <source>
        <dbReference type="Google" id="ProtNLM"/>
    </source>
</evidence>
<name>A0A9X6U5S3_BACCE</name>
<dbReference type="Gene3D" id="2.10.10.20">
    <property type="entry name" value="Carbohydrate-binding module superfamily 5/12"/>
    <property type="match status" value="1"/>
</dbReference>
<dbReference type="GO" id="GO:0004553">
    <property type="term" value="F:hydrolase activity, hydrolyzing O-glycosyl compounds"/>
    <property type="evidence" value="ECO:0007669"/>
    <property type="project" value="InterPro"/>
</dbReference>
<keyword evidence="2" id="KW-0732">Signal</keyword>
<evidence type="ECO:0000313" key="4">
    <source>
        <dbReference type="Proteomes" id="UP000220691"/>
    </source>
</evidence>
<evidence type="ECO:0000256" key="1">
    <source>
        <dbReference type="SAM" id="MobiDB-lite"/>
    </source>
</evidence>
<sequence length="89" mass="9793">MIKGIMLSTVLGLGWSVAGGLSHAAGNDELSQIQITDEWNENKLYDKGEIVIYNRIQYEAQECYLPGTPGETPHWKSVDGELTGLNQAK</sequence>
<comment type="caution">
    <text evidence="3">The sequence shown here is derived from an EMBL/GenBank/DDBJ whole genome shotgun (WGS) entry which is preliminary data.</text>
</comment>
<dbReference type="GO" id="GO:0030246">
    <property type="term" value="F:carbohydrate binding"/>
    <property type="evidence" value="ECO:0007669"/>
    <property type="project" value="InterPro"/>
</dbReference>
<dbReference type="GO" id="GO:0005576">
    <property type="term" value="C:extracellular region"/>
    <property type="evidence" value="ECO:0007669"/>
    <property type="project" value="InterPro"/>
</dbReference>
<dbReference type="InterPro" id="IPR036573">
    <property type="entry name" value="CBM_sf_5/12"/>
</dbReference>
<gene>
    <name evidence="3" type="ORF">CN553_31285</name>
</gene>
<dbReference type="GO" id="GO:0005975">
    <property type="term" value="P:carbohydrate metabolic process"/>
    <property type="evidence" value="ECO:0007669"/>
    <property type="project" value="InterPro"/>
</dbReference>
<accession>A0A9X6U5S3</accession>
<reference evidence="3 4" key="1">
    <citation type="submission" date="2017-09" db="EMBL/GenBank/DDBJ databases">
        <title>Large-scale bioinformatics analysis of Bacillus genomes uncovers conserved roles of natural products in bacterial physiology.</title>
        <authorList>
            <consortium name="Agbiome Team Llc"/>
            <person name="Bleich R.M."/>
            <person name="Kirk G.J."/>
            <person name="Santa Maria K.C."/>
            <person name="Allen S.E."/>
            <person name="Farag S."/>
            <person name="Shank E.A."/>
            <person name="Bowers A."/>
        </authorList>
    </citation>
    <scope>NUCLEOTIDE SEQUENCE [LARGE SCALE GENOMIC DNA]</scope>
    <source>
        <strain evidence="3 4">AFS027647</strain>
    </source>
</reference>
<protein>
    <recommendedName>
        <fullName evidence="5">Chitin-binding type-3 domain-containing protein</fullName>
    </recommendedName>
</protein>
<proteinExistence type="predicted"/>
<dbReference type="AlphaFoldDB" id="A0A9X6U5S3"/>
<feature type="signal peptide" evidence="2">
    <location>
        <begin position="1"/>
        <end position="24"/>
    </location>
</feature>